<name>A0AAW0BDH9_9AGAR</name>
<keyword evidence="3" id="KW-1185">Reference proteome</keyword>
<evidence type="ECO:0000313" key="3">
    <source>
        <dbReference type="Proteomes" id="UP001383192"/>
    </source>
</evidence>
<accession>A0AAW0BDH9</accession>
<organism evidence="2 3">
    <name type="scientific">Paramarasmius palmivorus</name>
    <dbReference type="NCBI Taxonomy" id="297713"/>
    <lineage>
        <taxon>Eukaryota</taxon>
        <taxon>Fungi</taxon>
        <taxon>Dikarya</taxon>
        <taxon>Basidiomycota</taxon>
        <taxon>Agaricomycotina</taxon>
        <taxon>Agaricomycetes</taxon>
        <taxon>Agaricomycetidae</taxon>
        <taxon>Agaricales</taxon>
        <taxon>Marasmiineae</taxon>
        <taxon>Marasmiaceae</taxon>
        <taxon>Paramarasmius</taxon>
    </lineage>
</organism>
<dbReference type="Proteomes" id="UP001383192">
    <property type="component" value="Unassembled WGS sequence"/>
</dbReference>
<gene>
    <name evidence="2" type="ORF">VNI00_016539</name>
</gene>
<proteinExistence type="predicted"/>
<evidence type="ECO:0000256" key="1">
    <source>
        <dbReference type="SAM" id="MobiDB-lite"/>
    </source>
</evidence>
<protein>
    <submittedName>
        <fullName evidence="2">Uncharacterized protein</fullName>
    </submittedName>
</protein>
<feature type="region of interest" description="Disordered" evidence="1">
    <location>
        <begin position="1"/>
        <end position="25"/>
    </location>
</feature>
<reference evidence="2 3" key="1">
    <citation type="submission" date="2024-01" db="EMBL/GenBank/DDBJ databases">
        <title>A draft genome for a cacao thread blight-causing isolate of Paramarasmius palmivorus.</title>
        <authorList>
            <person name="Baruah I.K."/>
            <person name="Bukari Y."/>
            <person name="Amoako-Attah I."/>
            <person name="Meinhardt L.W."/>
            <person name="Bailey B.A."/>
            <person name="Cohen S.P."/>
        </authorList>
    </citation>
    <scope>NUCLEOTIDE SEQUENCE [LARGE SCALE GENOMIC DNA]</scope>
    <source>
        <strain evidence="2 3">GH-12</strain>
    </source>
</reference>
<feature type="compositionally biased region" description="Basic and acidic residues" evidence="1">
    <location>
        <begin position="1"/>
        <end position="12"/>
    </location>
</feature>
<evidence type="ECO:0000313" key="2">
    <source>
        <dbReference type="EMBL" id="KAK7024161.1"/>
    </source>
</evidence>
<dbReference type="EMBL" id="JAYKXP010000131">
    <property type="protein sequence ID" value="KAK7024161.1"/>
    <property type="molecule type" value="Genomic_DNA"/>
</dbReference>
<sequence>MDTRREHPKAESKTTSATIPDYDGEKGEREEITIFGTRYVIRLSVGVFSDVDIAVNPTSYSVVRHITGTTPEYLFILARGSDFRRHKNTPDDMGL</sequence>
<dbReference type="AlphaFoldDB" id="A0AAW0BDH9"/>
<comment type="caution">
    <text evidence="2">The sequence shown here is derived from an EMBL/GenBank/DDBJ whole genome shotgun (WGS) entry which is preliminary data.</text>
</comment>